<evidence type="ECO:0000313" key="2">
    <source>
        <dbReference type="EMBL" id="QSZ66167.1"/>
    </source>
</evidence>
<dbReference type="Proteomes" id="UP001042704">
    <property type="component" value="Chromosome"/>
</dbReference>
<feature type="transmembrane region" description="Helical" evidence="1">
    <location>
        <begin position="249"/>
        <end position="272"/>
    </location>
</feature>
<dbReference type="GeneID" id="76422879"/>
<reference evidence="2" key="2">
    <citation type="submission" date="2019-02" db="EMBL/GenBank/DDBJ databases">
        <authorList>
            <person name="Chen S.-C."/>
            <person name="Chien H.-H."/>
            <person name="Lai M.-C."/>
        </authorList>
    </citation>
    <scope>NUCLEOTIDE SEQUENCE</scope>
    <source>
        <strain evidence="2">N2F9704</strain>
    </source>
</reference>
<keyword evidence="3" id="KW-1185">Reference proteome</keyword>
<name>A0A8A3S0K9_9EURY</name>
<dbReference type="AlphaFoldDB" id="A0A8A3S0K9"/>
<keyword evidence="1" id="KW-0812">Transmembrane</keyword>
<gene>
    <name evidence="2" type="ORF">RJ40_00960</name>
</gene>
<dbReference type="RefSeq" id="WP_265581480.1">
    <property type="nucleotide sequence ID" value="NZ_CP036172.1"/>
</dbReference>
<reference evidence="2" key="1">
    <citation type="journal article" date="2001" name="Int. J. Syst. Evol. Microbiol.">
        <title>Methanofollis aquaemaris sp. nov., a methanogen isolated from an aquaculture fish pond.</title>
        <authorList>
            <person name="Lai M.C."/>
            <person name="Chen S.C."/>
        </authorList>
    </citation>
    <scope>NUCLEOTIDE SEQUENCE</scope>
    <source>
        <strain evidence="2">N2F9704</strain>
    </source>
</reference>
<protein>
    <recommendedName>
        <fullName evidence="4">Transmembrane protein</fullName>
    </recommendedName>
</protein>
<accession>A0A8A3S0K9</accession>
<keyword evidence="1" id="KW-1133">Transmembrane helix</keyword>
<organism evidence="2 3">
    <name type="scientific">Methanofollis aquaemaris</name>
    <dbReference type="NCBI Taxonomy" id="126734"/>
    <lineage>
        <taxon>Archaea</taxon>
        <taxon>Methanobacteriati</taxon>
        <taxon>Methanobacteriota</taxon>
        <taxon>Stenosarchaea group</taxon>
        <taxon>Methanomicrobia</taxon>
        <taxon>Methanomicrobiales</taxon>
        <taxon>Methanomicrobiaceae</taxon>
        <taxon>Methanofollis</taxon>
    </lineage>
</organism>
<evidence type="ECO:0000313" key="3">
    <source>
        <dbReference type="Proteomes" id="UP001042704"/>
    </source>
</evidence>
<feature type="transmembrane region" description="Helical" evidence="1">
    <location>
        <begin position="348"/>
        <end position="367"/>
    </location>
</feature>
<dbReference type="EMBL" id="CP036172">
    <property type="protein sequence ID" value="QSZ66167.1"/>
    <property type="molecule type" value="Genomic_DNA"/>
</dbReference>
<dbReference type="KEGG" id="maqe:RJ40_00960"/>
<keyword evidence="1" id="KW-0472">Membrane</keyword>
<sequence>MTCVSPCRLSGSMTDEQEETVSCPHCGGPLISEKFPDPALCDACLSEIEQTTRSLLFTRTITGDLAIEAVRAWWGGILMTWNLRDRAQVTDCQLKYFPFWKLTAHLTGFVKGYKTESEVNVPVEESVDDDFVWTEIACDASDLGIYYLRNLDGETGPYDVGAFTGRVPEVIVPRTDAVSEGIAGLEYGVLMHSEIPTITEHELHFSDCENTLLIYPFWIVRYAYAGRTYFATVDGVTGDIIAGRAPGSLFWRICAFVAATTVTFLAVPVWIYLMEVVFPGSAGYFSEIFGDIVWFAVILAVLMAAGWGIVLDVFALSWYGAEISSGDLHGGYRFRYTSEHAPSRNARAIGGILPGFGMMVVGGFVFFNEGRWPGLVAAAAGLVVYIVSGVSLYNPAWEKVGRHWARDTWPVEKG</sequence>
<evidence type="ECO:0000256" key="1">
    <source>
        <dbReference type="SAM" id="Phobius"/>
    </source>
</evidence>
<feature type="transmembrane region" description="Helical" evidence="1">
    <location>
        <begin position="292"/>
        <end position="319"/>
    </location>
</feature>
<evidence type="ECO:0008006" key="4">
    <source>
        <dbReference type="Google" id="ProtNLM"/>
    </source>
</evidence>
<feature type="transmembrane region" description="Helical" evidence="1">
    <location>
        <begin position="373"/>
        <end position="393"/>
    </location>
</feature>
<proteinExistence type="predicted"/>